<evidence type="ECO:0000259" key="11">
    <source>
        <dbReference type="Pfam" id="PF01706"/>
    </source>
</evidence>
<evidence type="ECO:0000256" key="6">
    <source>
        <dbReference type="ARBA" id="ARBA00022500"/>
    </source>
</evidence>
<dbReference type="InterPro" id="IPR032779">
    <property type="entry name" value="FliG_M"/>
</dbReference>
<protein>
    <recommendedName>
        <fullName evidence="4">Flagellar motor switch protein FliG</fullName>
    </recommendedName>
</protein>
<dbReference type="InterPro" id="IPR000090">
    <property type="entry name" value="Flg_Motor_Flig"/>
</dbReference>
<dbReference type="InterPro" id="IPR011002">
    <property type="entry name" value="FliG_a-hlx"/>
</dbReference>
<dbReference type="PANTHER" id="PTHR30534:SF0">
    <property type="entry name" value="FLAGELLAR MOTOR SWITCH PROTEIN FLIG"/>
    <property type="match status" value="1"/>
</dbReference>
<dbReference type="PRINTS" id="PR00954">
    <property type="entry name" value="FLGMOTORFLIG"/>
</dbReference>
<name>A0A1G7DE23_9RHOB</name>
<evidence type="ECO:0000256" key="9">
    <source>
        <dbReference type="ARBA" id="ARBA00023143"/>
    </source>
</evidence>
<evidence type="ECO:0000256" key="8">
    <source>
        <dbReference type="ARBA" id="ARBA00023136"/>
    </source>
</evidence>
<keyword evidence="15" id="KW-1185">Reference proteome</keyword>
<comment type="similarity">
    <text evidence="3">Belongs to the FliG family.</text>
</comment>
<sequence>MPNLSPFAALPGPMGGPAGLTRRAKAAIIVQFLLNEDADVPLSSLPDDLQAELTQQLGRMRYVDRETLNQVIEEFADELESVGMSFPGDMAGALSALDGRISHRTAARLRKEAGVRQTGDPWERINKLDEERLEALVVGESIEIAAVMMSKIDTAKAAKVIARLPGDRARRISYAISMTAGVSPEAVDRIGLSLAAQLDAEPPKAFEKKPDERVGAILNYAASAKRDELLEGLEETDREFAERVRKAIFTFANIPERLKKSDVPKITRDVPTDVLATAIASASSEAEMAAVEFMLENMSKRMSGSLREEAAGMSVSAKKGEAAMNQVISAIRDLVAAGEVELKDPDADDED</sequence>
<comment type="function">
    <text evidence="10">FliG is one of three proteins (FliG, FliN, FliM) that forms the rotor-mounted switch complex (C ring), located at the base of the basal body. This complex interacts with the CheY and CheZ chemotaxis proteins, in addition to contacting components of the motor that determine the direction of flagellar rotation.</text>
</comment>
<keyword evidence="14" id="KW-0966">Cell projection</keyword>
<dbReference type="AlphaFoldDB" id="A0A1G7DE23"/>
<dbReference type="GO" id="GO:0006935">
    <property type="term" value="P:chemotaxis"/>
    <property type="evidence" value="ECO:0007669"/>
    <property type="project" value="UniProtKB-KW"/>
</dbReference>
<evidence type="ECO:0000256" key="1">
    <source>
        <dbReference type="ARBA" id="ARBA00004117"/>
    </source>
</evidence>
<dbReference type="STRING" id="282683.SAMN04488105_104164"/>
<dbReference type="SUPFAM" id="SSF48029">
    <property type="entry name" value="FliG"/>
    <property type="match status" value="2"/>
</dbReference>
<feature type="domain" description="Flagellar motor switch protein FliG N-terminal" evidence="13">
    <location>
        <begin position="20"/>
        <end position="122"/>
    </location>
</feature>
<dbReference type="EMBL" id="FNAV01000004">
    <property type="protein sequence ID" value="SDE49761.1"/>
    <property type="molecule type" value="Genomic_DNA"/>
</dbReference>
<keyword evidence="14" id="KW-0969">Cilium</keyword>
<evidence type="ECO:0000259" key="13">
    <source>
        <dbReference type="Pfam" id="PF14842"/>
    </source>
</evidence>
<dbReference type="Pfam" id="PF14841">
    <property type="entry name" value="FliG_M"/>
    <property type="match status" value="1"/>
</dbReference>
<dbReference type="GO" id="GO:0003774">
    <property type="term" value="F:cytoskeletal motor activity"/>
    <property type="evidence" value="ECO:0007669"/>
    <property type="project" value="InterPro"/>
</dbReference>
<evidence type="ECO:0000256" key="7">
    <source>
        <dbReference type="ARBA" id="ARBA00022779"/>
    </source>
</evidence>
<dbReference type="GO" id="GO:0005886">
    <property type="term" value="C:plasma membrane"/>
    <property type="evidence" value="ECO:0007669"/>
    <property type="project" value="UniProtKB-SubCell"/>
</dbReference>
<evidence type="ECO:0000313" key="14">
    <source>
        <dbReference type="EMBL" id="SDE49761.1"/>
    </source>
</evidence>
<evidence type="ECO:0000259" key="12">
    <source>
        <dbReference type="Pfam" id="PF14841"/>
    </source>
</evidence>
<dbReference type="Pfam" id="PF14842">
    <property type="entry name" value="FliG_N"/>
    <property type="match status" value="1"/>
</dbReference>
<organism evidence="14 15">
    <name type="scientific">Salipiger thiooxidans</name>
    <dbReference type="NCBI Taxonomy" id="282683"/>
    <lineage>
        <taxon>Bacteria</taxon>
        <taxon>Pseudomonadati</taxon>
        <taxon>Pseudomonadota</taxon>
        <taxon>Alphaproteobacteria</taxon>
        <taxon>Rhodobacterales</taxon>
        <taxon>Roseobacteraceae</taxon>
        <taxon>Salipiger</taxon>
    </lineage>
</organism>
<accession>A0A1G7DE23</accession>
<dbReference type="OrthoDB" id="7616820at2"/>
<evidence type="ECO:0000256" key="4">
    <source>
        <dbReference type="ARBA" id="ARBA00021870"/>
    </source>
</evidence>
<feature type="domain" description="Flagellar motor switch protein FliG middle" evidence="12">
    <location>
        <begin position="133"/>
        <end position="200"/>
    </location>
</feature>
<keyword evidence="9" id="KW-0975">Bacterial flagellum</keyword>
<feature type="domain" description="Flagellar motor switch protein FliG C-terminal" evidence="11">
    <location>
        <begin position="231"/>
        <end position="342"/>
    </location>
</feature>
<keyword evidence="7" id="KW-0283">Flagellar rotation</keyword>
<dbReference type="Proteomes" id="UP000198994">
    <property type="component" value="Unassembled WGS sequence"/>
</dbReference>
<dbReference type="PANTHER" id="PTHR30534">
    <property type="entry name" value="FLAGELLAR MOTOR SWITCH PROTEIN FLIG"/>
    <property type="match status" value="1"/>
</dbReference>
<evidence type="ECO:0000256" key="5">
    <source>
        <dbReference type="ARBA" id="ARBA00022475"/>
    </source>
</evidence>
<keyword evidence="6" id="KW-0145">Chemotaxis</keyword>
<dbReference type="Pfam" id="PF01706">
    <property type="entry name" value="FliG_C"/>
    <property type="match status" value="1"/>
</dbReference>
<keyword evidence="8" id="KW-0472">Membrane</keyword>
<gene>
    <name evidence="14" type="ORF">SAMN04488105_104164</name>
</gene>
<evidence type="ECO:0000256" key="10">
    <source>
        <dbReference type="ARBA" id="ARBA00025598"/>
    </source>
</evidence>
<evidence type="ECO:0000313" key="15">
    <source>
        <dbReference type="Proteomes" id="UP000198994"/>
    </source>
</evidence>
<dbReference type="RefSeq" id="WP_089957309.1">
    <property type="nucleotide sequence ID" value="NZ_FNAV01000004.1"/>
</dbReference>
<evidence type="ECO:0000256" key="3">
    <source>
        <dbReference type="ARBA" id="ARBA00010299"/>
    </source>
</evidence>
<reference evidence="15" key="1">
    <citation type="submission" date="2016-10" db="EMBL/GenBank/DDBJ databases">
        <authorList>
            <person name="Varghese N."/>
            <person name="Submissions S."/>
        </authorList>
    </citation>
    <scope>NUCLEOTIDE SEQUENCE [LARGE SCALE GENOMIC DNA]</scope>
    <source>
        <strain evidence="15">DSM 10146</strain>
    </source>
</reference>
<dbReference type="Gene3D" id="1.10.220.30">
    <property type="match status" value="3"/>
</dbReference>
<dbReference type="InterPro" id="IPR028263">
    <property type="entry name" value="FliG_N"/>
</dbReference>
<dbReference type="InterPro" id="IPR023087">
    <property type="entry name" value="Flg_Motor_Flig_C"/>
</dbReference>
<evidence type="ECO:0000256" key="2">
    <source>
        <dbReference type="ARBA" id="ARBA00004413"/>
    </source>
</evidence>
<dbReference type="GO" id="GO:0009425">
    <property type="term" value="C:bacterial-type flagellum basal body"/>
    <property type="evidence" value="ECO:0007669"/>
    <property type="project" value="UniProtKB-SubCell"/>
</dbReference>
<keyword evidence="14" id="KW-0282">Flagellum</keyword>
<keyword evidence="5" id="KW-1003">Cell membrane</keyword>
<comment type="subcellular location">
    <subcellularLocation>
        <location evidence="1">Bacterial flagellum basal body</location>
    </subcellularLocation>
    <subcellularLocation>
        <location evidence="2">Cell membrane</location>
        <topology evidence="2">Peripheral membrane protein</topology>
        <orientation evidence="2">Cytoplasmic side</orientation>
    </subcellularLocation>
</comment>
<dbReference type="GO" id="GO:0071973">
    <property type="term" value="P:bacterial-type flagellum-dependent cell motility"/>
    <property type="evidence" value="ECO:0007669"/>
    <property type="project" value="InterPro"/>
</dbReference>
<proteinExistence type="inferred from homology"/>